<name>A0A318L0P0_9FIRM</name>
<evidence type="ECO:0000256" key="1">
    <source>
        <dbReference type="ARBA" id="ARBA00004651"/>
    </source>
</evidence>
<dbReference type="NCBIfam" id="TIGR00410">
    <property type="entry name" value="lacE"/>
    <property type="match status" value="1"/>
</dbReference>
<evidence type="ECO:0000256" key="4">
    <source>
        <dbReference type="ARBA" id="ARBA00022597"/>
    </source>
</evidence>
<dbReference type="PIRSF" id="PIRSF006351">
    <property type="entry name" value="PTS_EIIC-Cellobiose"/>
    <property type="match status" value="1"/>
</dbReference>
<evidence type="ECO:0000313" key="12">
    <source>
        <dbReference type="Proteomes" id="UP000247612"/>
    </source>
</evidence>
<feature type="transmembrane region" description="Helical" evidence="9">
    <location>
        <begin position="99"/>
        <end position="116"/>
    </location>
</feature>
<dbReference type="InterPro" id="IPR004796">
    <property type="entry name" value="PTS_IIC_cello"/>
</dbReference>
<evidence type="ECO:0000256" key="5">
    <source>
        <dbReference type="ARBA" id="ARBA00022692"/>
    </source>
</evidence>
<organism evidence="11 12">
    <name type="scientific">Dielma fastidiosa</name>
    <dbReference type="NCBI Taxonomy" id="1034346"/>
    <lineage>
        <taxon>Bacteria</taxon>
        <taxon>Bacillati</taxon>
        <taxon>Bacillota</taxon>
        <taxon>Erysipelotrichia</taxon>
        <taxon>Erysipelotrichales</taxon>
        <taxon>Erysipelotrichaceae</taxon>
        <taxon>Dielma</taxon>
    </lineage>
</organism>
<dbReference type="GO" id="GO:0008982">
    <property type="term" value="F:protein-N(PI)-phosphohistidine-sugar phosphotransferase activity"/>
    <property type="evidence" value="ECO:0007669"/>
    <property type="project" value="UniProtKB-UniRule"/>
</dbReference>
<proteinExistence type="predicted"/>
<dbReference type="PROSITE" id="PS51105">
    <property type="entry name" value="PTS_EIIC_TYPE_3"/>
    <property type="match status" value="1"/>
</dbReference>
<protein>
    <recommendedName>
        <fullName evidence="8">Permease IIC component</fullName>
    </recommendedName>
</protein>
<feature type="transmembrane region" description="Helical" evidence="9">
    <location>
        <begin position="210"/>
        <end position="229"/>
    </location>
</feature>
<accession>A0A318L0P0</accession>
<sequence length="416" mass="45346">MKKLMTFIEGTLLPAVNKFGSNKYIVALRDGIAAIIPFTIIGSIFMIITSFPVKAWTNFIEPYSAYLNIPNTVCMGLMAIIAVYSVAYNVAKQLGVKPVSAGFVSLVAFVITQTQLDGTISTANFGSTGLFLAIVIALISTKIIEIFEKNNITIKLPASVPTMVADSFSVLIPGFVVITLFWVLTSILGLDLNAILTLVFSPLVRGLDTLPGMLLVVFVSLALWCCGINESVISGLTYPVWYALLAENTAAWQAGETVTHIGAYGFQYFGFWMGGTGLTIALVLLMLRSKVKMYNQLGKLSIIPGIFEINEPVAFGFPIVFNPIMWIPYILAPLVTTTLYYFACSMGLIGMPVVAIPWTTPPVLNGFLVTGGDWRAAVFQLVMLVIGVIIYYPFFKYVEKKELAAQLSAEQNEAIQ</sequence>
<keyword evidence="4 8" id="KW-0762">Sugar transport</keyword>
<keyword evidence="5 9" id="KW-0812">Transmembrane</keyword>
<evidence type="ECO:0000256" key="2">
    <source>
        <dbReference type="ARBA" id="ARBA00022448"/>
    </source>
</evidence>
<comment type="function">
    <text evidence="8">The phosphoenolpyruvate-dependent sugar phosphotransferase system (PTS), a major carbohydrate active -transport system, catalyzes the phosphorylation of incoming sugar substrates concomitant with their translocation across the cell membrane.</text>
</comment>
<dbReference type="STRING" id="1034346.GCA_000313565_01276"/>
<reference evidence="11 12" key="1">
    <citation type="submission" date="2018-05" db="EMBL/GenBank/DDBJ databases">
        <title>Genomic Encyclopedia of Type Strains, Phase IV (KMG-IV): sequencing the most valuable type-strain genomes for metagenomic binning, comparative biology and taxonomic classification.</title>
        <authorList>
            <person name="Goeker M."/>
        </authorList>
    </citation>
    <scope>NUCLEOTIDE SEQUENCE [LARGE SCALE GENOMIC DNA]</scope>
    <source>
        <strain evidence="11 12">JC118</strain>
    </source>
</reference>
<feature type="transmembrane region" description="Helical" evidence="9">
    <location>
        <begin position="32"/>
        <end position="53"/>
    </location>
</feature>
<feature type="transmembrane region" description="Helical" evidence="9">
    <location>
        <begin position="65"/>
        <end position="87"/>
    </location>
</feature>
<dbReference type="PANTHER" id="PTHR33989">
    <property type="match status" value="1"/>
</dbReference>
<dbReference type="OrthoDB" id="1550290at2"/>
<comment type="subcellular location">
    <subcellularLocation>
        <location evidence="1">Cell membrane</location>
        <topology evidence="1">Multi-pass membrane protein</topology>
    </subcellularLocation>
</comment>
<evidence type="ECO:0000313" key="11">
    <source>
        <dbReference type="EMBL" id="PXX79103.1"/>
    </source>
</evidence>
<evidence type="ECO:0000259" key="10">
    <source>
        <dbReference type="PROSITE" id="PS51105"/>
    </source>
</evidence>
<evidence type="ECO:0000256" key="8">
    <source>
        <dbReference type="PIRNR" id="PIRNR006351"/>
    </source>
</evidence>
<keyword evidence="12" id="KW-1185">Reference proteome</keyword>
<dbReference type="GO" id="GO:0009401">
    <property type="term" value="P:phosphoenolpyruvate-dependent sugar phosphotransferase system"/>
    <property type="evidence" value="ECO:0007669"/>
    <property type="project" value="InterPro"/>
</dbReference>
<dbReference type="InterPro" id="IPR051088">
    <property type="entry name" value="PTS_Sugar-EIIC/EIIB"/>
</dbReference>
<dbReference type="EMBL" id="QJKH01000006">
    <property type="protein sequence ID" value="PXX79103.1"/>
    <property type="molecule type" value="Genomic_DNA"/>
</dbReference>
<feature type="transmembrane region" description="Helical" evidence="9">
    <location>
        <begin position="128"/>
        <end position="147"/>
    </location>
</feature>
<dbReference type="InterPro" id="IPR003352">
    <property type="entry name" value="PTS_EIIC"/>
</dbReference>
<dbReference type="InterPro" id="IPR004501">
    <property type="entry name" value="PTS_EIIC_3"/>
</dbReference>
<comment type="caution">
    <text evidence="11">The sequence shown here is derived from an EMBL/GenBank/DDBJ whole genome shotgun (WGS) entry which is preliminary data.</text>
</comment>
<dbReference type="RefSeq" id="WP_022937591.1">
    <property type="nucleotide sequence ID" value="NZ_CABKRQ010000003.1"/>
</dbReference>
<evidence type="ECO:0000256" key="7">
    <source>
        <dbReference type="ARBA" id="ARBA00023136"/>
    </source>
</evidence>
<feature type="transmembrane region" description="Helical" evidence="9">
    <location>
        <begin position="374"/>
        <end position="394"/>
    </location>
</feature>
<dbReference type="GO" id="GO:0005886">
    <property type="term" value="C:plasma membrane"/>
    <property type="evidence" value="ECO:0007669"/>
    <property type="project" value="UniProtKB-SubCell"/>
</dbReference>
<feature type="transmembrane region" description="Helical" evidence="9">
    <location>
        <begin position="266"/>
        <end position="287"/>
    </location>
</feature>
<evidence type="ECO:0000256" key="6">
    <source>
        <dbReference type="ARBA" id="ARBA00022989"/>
    </source>
</evidence>
<dbReference type="Proteomes" id="UP000247612">
    <property type="component" value="Unassembled WGS sequence"/>
</dbReference>
<evidence type="ECO:0000256" key="9">
    <source>
        <dbReference type="SAM" id="Phobius"/>
    </source>
</evidence>
<feature type="transmembrane region" description="Helical" evidence="9">
    <location>
        <begin position="168"/>
        <end position="190"/>
    </location>
</feature>
<feature type="transmembrane region" description="Helical" evidence="9">
    <location>
        <begin position="329"/>
        <end position="354"/>
    </location>
</feature>
<gene>
    <name evidence="11" type="ORF">DES51_106222</name>
</gene>
<keyword evidence="7 8" id="KW-0472">Membrane</keyword>
<dbReference type="Pfam" id="PF02378">
    <property type="entry name" value="PTS_EIIC"/>
    <property type="match status" value="1"/>
</dbReference>
<dbReference type="GO" id="GO:1901264">
    <property type="term" value="P:carbohydrate derivative transport"/>
    <property type="evidence" value="ECO:0007669"/>
    <property type="project" value="TreeGrafter"/>
</dbReference>
<keyword evidence="6 9" id="KW-1133">Transmembrane helix</keyword>
<dbReference type="PANTHER" id="PTHR33989:SF4">
    <property type="entry name" value="PTS SYSTEM N,N'-DIACETYLCHITOBIOSE-SPECIFIC EIIC COMPONENT"/>
    <property type="match status" value="1"/>
</dbReference>
<dbReference type="AlphaFoldDB" id="A0A318L0P0"/>
<keyword evidence="3 8" id="KW-1003">Cell membrane</keyword>
<evidence type="ECO:0000256" key="3">
    <source>
        <dbReference type="ARBA" id="ARBA00022475"/>
    </source>
</evidence>
<feature type="domain" description="PTS EIIC type-3" evidence="10">
    <location>
        <begin position="8"/>
        <end position="394"/>
    </location>
</feature>
<keyword evidence="2 8" id="KW-0813">Transport</keyword>